<evidence type="ECO:0000313" key="3">
    <source>
        <dbReference type="Proteomes" id="UP000198508"/>
    </source>
</evidence>
<dbReference type="STRING" id="460384.SAMN05216313_103259"/>
<name>A0A1I0D0Z7_9FIRM</name>
<dbReference type="AlphaFoldDB" id="A0A1I0D0Z7"/>
<keyword evidence="3" id="KW-1185">Reference proteome</keyword>
<accession>A0A1I0D0Z7</accession>
<dbReference type="EMBL" id="FOIM01000003">
    <property type="protein sequence ID" value="SET25415.1"/>
    <property type="molecule type" value="Genomic_DNA"/>
</dbReference>
<evidence type="ECO:0000313" key="2">
    <source>
        <dbReference type="EMBL" id="SET25415.1"/>
    </source>
</evidence>
<evidence type="ECO:0000259" key="1">
    <source>
        <dbReference type="Pfam" id="PF04734"/>
    </source>
</evidence>
<gene>
    <name evidence="2" type="ORF">SAMN05216313_103259</name>
</gene>
<dbReference type="RefSeq" id="WP_092361175.1">
    <property type="nucleotide sequence ID" value="NZ_DAINWJ010000135.1"/>
</dbReference>
<dbReference type="Proteomes" id="UP000198508">
    <property type="component" value="Unassembled WGS sequence"/>
</dbReference>
<sequence>MVEVSAAKYDITPEFPMYMRGYAMRTGKSIGVLDRLYCRALCLRIDGEIFVWVTLDLCRLEELISDYVRGVVAAKYSVPVEHVILSTIHTHSGPDISFEDEGEDRNRRKADYRSFLMNRVLAAVDECFDRGFLEVTPSVVQGTIEGVYGNRNYKDKPSDKDVNLILFRNENHVVAGIASLTCHPTVLGIHNMKISSDLLGNIGKALDEKYNTIFLTMQGACGDMGNRQYRRGNDEAELWRVRDEIMAQIGGFGAEERPLELKAVRVGTSRYTVRHRYDTEALKAQIADSEKQLEAAVGEDEKKLLWSGLRHMKRKLETGGVDVTLKSVIFRLGDLEIVTIPGELFSTFGLRIKAAMEGPVRVVWGYANYSAGYIVERQEYGKGYESMQTPFPQGEAELYVDQIIEDLRGESL</sequence>
<reference evidence="3" key="1">
    <citation type="submission" date="2016-10" db="EMBL/GenBank/DDBJ databases">
        <authorList>
            <person name="Varghese N."/>
            <person name="Submissions S."/>
        </authorList>
    </citation>
    <scope>NUCLEOTIDE SEQUENCE [LARGE SCALE GENOMIC DNA]</scope>
    <source>
        <strain evidence="3">NLAE-zl-G277</strain>
    </source>
</reference>
<proteinExistence type="predicted"/>
<dbReference type="InterPro" id="IPR031329">
    <property type="entry name" value="NEUT/ALK_ceramidase_N"/>
</dbReference>
<feature type="domain" description="Neutral/alkaline non-lysosomal ceramidase N-terminal" evidence="1">
    <location>
        <begin position="5"/>
        <end position="95"/>
    </location>
</feature>
<organism evidence="2 3">
    <name type="scientific">Enterocloster lavalensis</name>
    <dbReference type="NCBI Taxonomy" id="460384"/>
    <lineage>
        <taxon>Bacteria</taxon>
        <taxon>Bacillati</taxon>
        <taxon>Bacillota</taxon>
        <taxon>Clostridia</taxon>
        <taxon>Lachnospirales</taxon>
        <taxon>Lachnospiraceae</taxon>
        <taxon>Enterocloster</taxon>
    </lineage>
</organism>
<protein>
    <submittedName>
        <fullName evidence="2">Neutral/alkaline non-lysosomal ceramidase, N-terminal</fullName>
    </submittedName>
</protein>
<dbReference type="Pfam" id="PF04734">
    <property type="entry name" value="Ceramidase_alk"/>
    <property type="match status" value="1"/>
</dbReference>